<dbReference type="Pfam" id="PF12146">
    <property type="entry name" value="Hydrolase_4"/>
    <property type="match status" value="1"/>
</dbReference>
<dbReference type="AlphaFoldDB" id="A0A1M6LSG2"/>
<dbReference type="InterPro" id="IPR036102">
    <property type="entry name" value="OsmC/Ohrsf"/>
</dbReference>
<dbReference type="Gene3D" id="3.30.300.20">
    <property type="match status" value="1"/>
</dbReference>
<accession>A0A1M6LSG2</accession>
<keyword evidence="3" id="KW-1185">Reference proteome</keyword>
<reference evidence="3" key="1">
    <citation type="submission" date="2016-11" db="EMBL/GenBank/DDBJ databases">
        <authorList>
            <person name="Varghese N."/>
            <person name="Submissions S."/>
        </authorList>
    </citation>
    <scope>NUCLEOTIDE SEQUENCE [LARGE SCALE GENOMIC DNA]</scope>
    <source>
        <strain evidence="3">DSM 16478</strain>
    </source>
</reference>
<evidence type="ECO:0000313" key="3">
    <source>
        <dbReference type="Proteomes" id="UP000184314"/>
    </source>
</evidence>
<sequence>MGFEKVTFTNSEGKQLDARLEIPNNQEAHSYAIFAHCFTCNKNFSAVRNISRALVNKGIAVLRFDFTGLGDSEGDFEETNFSSNVSDLIQAAKFLEDNFKAPSLLVGHSLGGAAVIFAASQLESVLAVATVGAPSSPSHVQHLFKSSVAEINSTGKAKVNIGGRDFTINKDFIDDIESKPMESVLKNMRKPFLVIHSPQDTIVGIENAKELYSYAHHPKSFVSIDRADHLLMNSADSTYVGNVISGWAERYLDVPKKEVLKTSHQVAVSIGNEGFTSEIVSGNHLLIADEPIDFGGNDFGPSPYDYLASGLGACTAMTLRMYATRKKWDLQKVVVHVDHGKDHAPDSENVSSDGKKIDTFKREIEISGNLDDKQRQRLLEIADKCPVHKTLSKGALIMTELK</sequence>
<evidence type="ECO:0000313" key="2">
    <source>
        <dbReference type="EMBL" id="SHJ74129.1"/>
    </source>
</evidence>
<evidence type="ECO:0000259" key="1">
    <source>
        <dbReference type="Pfam" id="PF12146"/>
    </source>
</evidence>
<dbReference type="PANTHER" id="PTHR39624:SF2">
    <property type="entry name" value="OSMC-LIKE PROTEIN"/>
    <property type="match status" value="1"/>
</dbReference>
<dbReference type="Gene3D" id="3.40.50.1820">
    <property type="entry name" value="alpha/beta hydrolase"/>
    <property type="match status" value="1"/>
</dbReference>
<dbReference type="Proteomes" id="UP000184314">
    <property type="component" value="Unassembled WGS sequence"/>
</dbReference>
<gene>
    <name evidence="2" type="ORF">SAMN04488007_1277</name>
</gene>
<dbReference type="Pfam" id="PF02566">
    <property type="entry name" value="OsmC"/>
    <property type="match status" value="1"/>
</dbReference>
<dbReference type="EMBL" id="FQZX01000001">
    <property type="protein sequence ID" value="SHJ74129.1"/>
    <property type="molecule type" value="Genomic_DNA"/>
</dbReference>
<dbReference type="PANTHER" id="PTHR39624">
    <property type="entry name" value="PROTEIN INVOLVED IN RIMO-MEDIATED BETA-METHYLTHIOLATION OF RIBOSOMAL PROTEIN S12 YCAO"/>
    <property type="match status" value="1"/>
</dbReference>
<dbReference type="SUPFAM" id="SSF53474">
    <property type="entry name" value="alpha/beta-Hydrolases"/>
    <property type="match status" value="1"/>
</dbReference>
<dbReference type="STRING" id="228958.SAMN04488007_1277"/>
<protein>
    <submittedName>
        <fullName evidence="2">Putative redox protein</fullName>
    </submittedName>
</protein>
<dbReference type="InterPro" id="IPR029058">
    <property type="entry name" value="AB_hydrolase_fold"/>
</dbReference>
<dbReference type="InterPro" id="IPR003718">
    <property type="entry name" value="OsmC/Ohr_fam"/>
</dbReference>
<dbReference type="InterPro" id="IPR015946">
    <property type="entry name" value="KH_dom-like_a/b"/>
</dbReference>
<dbReference type="SUPFAM" id="SSF82784">
    <property type="entry name" value="OsmC-like"/>
    <property type="match status" value="1"/>
</dbReference>
<dbReference type="RefSeq" id="WP_073242266.1">
    <property type="nucleotide sequence ID" value="NZ_FQZX01000001.1"/>
</dbReference>
<dbReference type="InterPro" id="IPR022742">
    <property type="entry name" value="Hydrolase_4"/>
</dbReference>
<dbReference type="ESTHER" id="9flao-a0a1m6lsg2">
    <property type="family name" value="Est-OsmC"/>
</dbReference>
<organism evidence="2 3">
    <name type="scientific">Maribacter aquivivus</name>
    <dbReference type="NCBI Taxonomy" id="228958"/>
    <lineage>
        <taxon>Bacteria</taxon>
        <taxon>Pseudomonadati</taxon>
        <taxon>Bacteroidota</taxon>
        <taxon>Flavobacteriia</taxon>
        <taxon>Flavobacteriales</taxon>
        <taxon>Flavobacteriaceae</taxon>
        <taxon>Maribacter</taxon>
    </lineage>
</organism>
<name>A0A1M6LSG2_9FLAO</name>
<proteinExistence type="predicted"/>
<dbReference type="OrthoDB" id="9791538at2"/>
<feature type="domain" description="Serine aminopeptidase S33" evidence="1">
    <location>
        <begin position="46"/>
        <end position="132"/>
    </location>
</feature>